<comment type="caution">
    <text evidence="3">The sequence shown here is derived from an EMBL/GenBank/DDBJ whole genome shotgun (WGS) entry which is preliminary data.</text>
</comment>
<organism evidence="3 4">
    <name type="scientific">Streptomyces orinoci</name>
    <name type="common">Streptoverticillium orinoci</name>
    <dbReference type="NCBI Taxonomy" id="67339"/>
    <lineage>
        <taxon>Bacteria</taxon>
        <taxon>Bacillati</taxon>
        <taxon>Actinomycetota</taxon>
        <taxon>Actinomycetes</taxon>
        <taxon>Kitasatosporales</taxon>
        <taxon>Streptomycetaceae</taxon>
        <taxon>Streptomyces</taxon>
    </lineage>
</organism>
<protein>
    <submittedName>
        <fullName evidence="3">Endo alpha-1,4 polygalactosaminidase</fullName>
    </submittedName>
</protein>
<dbReference type="PANTHER" id="PTHR35273">
    <property type="entry name" value="ALPHA-1,4 POLYGALACTOSAMINIDASE, PUTATIVE (AFU_ORTHOLOGUE AFUA_3G07890)-RELATED"/>
    <property type="match status" value="1"/>
</dbReference>
<proteinExistence type="predicted"/>
<evidence type="ECO:0000256" key="1">
    <source>
        <dbReference type="SAM" id="MobiDB-lite"/>
    </source>
</evidence>
<dbReference type="PANTHER" id="PTHR35273:SF2">
    <property type="entry name" value="ALPHA-GALACTOSIDASE"/>
    <property type="match status" value="1"/>
</dbReference>
<evidence type="ECO:0000259" key="2">
    <source>
        <dbReference type="Pfam" id="PF03537"/>
    </source>
</evidence>
<reference evidence="3 4" key="1">
    <citation type="submission" date="2024-06" db="EMBL/GenBank/DDBJ databases">
        <title>The Natural Products Discovery Center: Release of the First 8490 Sequenced Strains for Exploring Actinobacteria Biosynthetic Diversity.</title>
        <authorList>
            <person name="Kalkreuter E."/>
            <person name="Kautsar S.A."/>
            <person name="Yang D."/>
            <person name="Bader C.D."/>
            <person name="Teijaro C.N."/>
            <person name="Fluegel L."/>
            <person name="Davis C.M."/>
            <person name="Simpson J.R."/>
            <person name="Lauterbach L."/>
            <person name="Steele A.D."/>
            <person name="Gui C."/>
            <person name="Meng S."/>
            <person name="Li G."/>
            <person name="Viehrig K."/>
            <person name="Ye F."/>
            <person name="Su P."/>
            <person name="Kiefer A.F."/>
            <person name="Nichols A."/>
            <person name="Cepeda A.J."/>
            <person name="Yan W."/>
            <person name="Fan B."/>
            <person name="Jiang Y."/>
            <person name="Adhikari A."/>
            <person name="Zheng C.-J."/>
            <person name="Schuster L."/>
            <person name="Cowan T.M."/>
            <person name="Smanski M.J."/>
            <person name="Chevrette M.G."/>
            <person name="De Carvalho L.P.S."/>
            <person name="Shen B."/>
        </authorList>
    </citation>
    <scope>NUCLEOTIDE SEQUENCE [LARGE SCALE GENOMIC DNA]</scope>
    <source>
        <strain evidence="3 4">NPDC052347</strain>
    </source>
</reference>
<dbReference type="RefSeq" id="WP_241560911.1">
    <property type="nucleotide sequence ID" value="NZ_JBFAUK010000028.1"/>
</dbReference>
<feature type="region of interest" description="Disordered" evidence="1">
    <location>
        <begin position="26"/>
        <end position="46"/>
    </location>
</feature>
<dbReference type="InterPro" id="IPR013785">
    <property type="entry name" value="Aldolase_TIM"/>
</dbReference>
<dbReference type="SUPFAM" id="SSF51445">
    <property type="entry name" value="(Trans)glycosidases"/>
    <property type="match status" value="1"/>
</dbReference>
<dbReference type="EMBL" id="JBFAUK010000028">
    <property type="protein sequence ID" value="MEV5510182.1"/>
    <property type="molecule type" value="Genomic_DNA"/>
</dbReference>
<dbReference type="Proteomes" id="UP001552594">
    <property type="component" value="Unassembled WGS sequence"/>
</dbReference>
<feature type="domain" description="Glycoside-hydrolase family GH114 TIM-barrel" evidence="2">
    <location>
        <begin position="56"/>
        <end position="272"/>
    </location>
</feature>
<dbReference type="PROSITE" id="PS51257">
    <property type="entry name" value="PROKAR_LIPOPROTEIN"/>
    <property type="match status" value="1"/>
</dbReference>
<evidence type="ECO:0000313" key="4">
    <source>
        <dbReference type="Proteomes" id="UP001552594"/>
    </source>
</evidence>
<dbReference type="Gene3D" id="3.20.20.70">
    <property type="entry name" value="Aldolase class I"/>
    <property type="match status" value="1"/>
</dbReference>
<dbReference type="Pfam" id="PF03537">
    <property type="entry name" value="Glyco_hydro_114"/>
    <property type="match status" value="1"/>
</dbReference>
<sequence>MKLLPSRAAFAAMVLCTALITACSASTTGSRQDDDPPAGGTDTPAKVRLPSPNAVFDYQLGGAYPPAGKVQAVSRDRESKPAAGLYNICYVNAFQSQPGEAIGWWRKHHPDLLLKNDDGDLVIDKDWDEPLLDISTAAKREALMGVIGPWIDGCAAAHFDAVEPDNLDSYERSEGKLTSRDAAAFARLLALRAHQRHLAVAQKNTAGLLPQRTRIGFDFAVTEECGRYKECPDFGDAYGGKVFDIEYAKKDFTAACQAWGSELSITLRDREVSPAGSAGYVFESC</sequence>
<dbReference type="InterPro" id="IPR004352">
    <property type="entry name" value="GH114_TIM-barrel"/>
</dbReference>
<evidence type="ECO:0000313" key="3">
    <source>
        <dbReference type="EMBL" id="MEV5510182.1"/>
    </source>
</evidence>
<gene>
    <name evidence="3" type="ORF">AB0L16_27785</name>
</gene>
<keyword evidence="4" id="KW-1185">Reference proteome</keyword>
<name>A0ABV3K4T9_STRON</name>
<accession>A0ABV3K4T9</accession>
<dbReference type="InterPro" id="IPR017853">
    <property type="entry name" value="GH"/>
</dbReference>